<protein>
    <submittedName>
        <fullName evidence="1">Uncharacterized protein</fullName>
    </submittedName>
</protein>
<dbReference type="Proteomes" id="UP000774617">
    <property type="component" value="Unassembled WGS sequence"/>
</dbReference>
<accession>A0ABQ8G3I4</accession>
<gene>
    <name evidence="1" type="ORF">B0J12DRAFT_223692</name>
</gene>
<reference evidence="1 2" key="1">
    <citation type="journal article" date="2021" name="Nat. Commun.">
        <title>Genetic determinants of endophytism in the Arabidopsis root mycobiome.</title>
        <authorList>
            <person name="Mesny F."/>
            <person name="Miyauchi S."/>
            <person name="Thiergart T."/>
            <person name="Pickel B."/>
            <person name="Atanasova L."/>
            <person name="Karlsson M."/>
            <person name="Huettel B."/>
            <person name="Barry K.W."/>
            <person name="Haridas S."/>
            <person name="Chen C."/>
            <person name="Bauer D."/>
            <person name="Andreopoulos W."/>
            <person name="Pangilinan J."/>
            <person name="LaButti K."/>
            <person name="Riley R."/>
            <person name="Lipzen A."/>
            <person name="Clum A."/>
            <person name="Drula E."/>
            <person name="Henrissat B."/>
            <person name="Kohler A."/>
            <person name="Grigoriev I.V."/>
            <person name="Martin F.M."/>
            <person name="Hacquard S."/>
        </authorList>
    </citation>
    <scope>NUCLEOTIDE SEQUENCE [LARGE SCALE GENOMIC DNA]</scope>
    <source>
        <strain evidence="1 2">MPI-SDFR-AT-0080</strain>
    </source>
</reference>
<comment type="caution">
    <text evidence="1">The sequence shown here is derived from an EMBL/GenBank/DDBJ whole genome shotgun (WGS) entry which is preliminary data.</text>
</comment>
<keyword evidence="2" id="KW-1185">Reference proteome</keyword>
<proteinExistence type="predicted"/>
<evidence type="ECO:0000313" key="2">
    <source>
        <dbReference type="Proteomes" id="UP000774617"/>
    </source>
</evidence>
<dbReference type="EMBL" id="JAGTJR010000029">
    <property type="protein sequence ID" value="KAH7039535.1"/>
    <property type="molecule type" value="Genomic_DNA"/>
</dbReference>
<sequence>MSLRRESAQTRAVRRRCSAFYLITCGARGTLPPRHGEGSDRPPLASWSHRWHGDARVWRSNFPSLRAWVSDGTEWAAWLTHDTRSMEAAGPSVARIESVRHAQTQRAPARQTPNASLHAAPPLVTRASLIAPPACGRGPPLLSACIEASSLDAACATRLNQRLVAGKSNLVLPA</sequence>
<organism evidence="1 2">
    <name type="scientific">Macrophomina phaseolina</name>
    <dbReference type="NCBI Taxonomy" id="35725"/>
    <lineage>
        <taxon>Eukaryota</taxon>
        <taxon>Fungi</taxon>
        <taxon>Dikarya</taxon>
        <taxon>Ascomycota</taxon>
        <taxon>Pezizomycotina</taxon>
        <taxon>Dothideomycetes</taxon>
        <taxon>Dothideomycetes incertae sedis</taxon>
        <taxon>Botryosphaeriales</taxon>
        <taxon>Botryosphaeriaceae</taxon>
        <taxon>Macrophomina</taxon>
    </lineage>
</organism>
<evidence type="ECO:0000313" key="1">
    <source>
        <dbReference type="EMBL" id="KAH7039535.1"/>
    </source>
</evidence>
<name>A0ABQ8G3I4_9PEZI</name>